<comment type="caution">
    <text evidence="2">The sequence shown here is derived from an EMBL/GenBank/DDBJ whole genome shotgun (WGS) entry which is preliminary data.</text>
</comment>
<dbReference type="InterPro" id="IPR056666">
    <property type="entry name" value="DrmE_C"/>
</dbReference>
<reference evidence="2" key="1">
    <citation type="submission" date="2022-06" db="EMBL/GenBank/DDBJ databases">
        <authorList>
            <person name="Dietemann V."/>
            <person name="Ory F."/>
            <person name="Dainat B."/>
            <person name="Oberhansli S."/>
        </authorList>
    </citation>
    <scope>NUCLEOTIDE SEQUENCE</scope>
    <source>
        <strain evidence="2">Ena-SAMPLE-TAB-26-04-2022-14:26:32:270-5432</strain>
    </source>
</reference>
<keyword evidence="3" id="KW-1185">Reference proteome</keyword>
<dbReference type="NCBIfam" id="NF038316">
    <property type="entry name" value="DrmE_fam"/>
    <property type="match status" value="1"/>
</dbReference>
<evidence type="ECO:0000259" key="1">
    <source>
        <dbReference type="Pfam" id="PF24957"/>
    </source>
</evidence>
<dbReference type="InterPro" id="IPR049794">
    <property type="entry name" value="DrmE"/>
</dbReference>
<gene>
    <name evidence="2" type="ORF">WJ0W_000144</name>
</gene>
<evidence type="ECO:0000313" key="3">
    <source>
        <dbReference type="Proteomes" id="UP001154322"/>
    </source>
</evidence>
<name>A0ABM9FUX4_9BACL</name>
<dbReference type="Proteomes" id="UP001154322">
    <property type="component" value="Unassembled WGS sequence"/>
</dbReference>
<proteinExistence type="predicted"/>
<accession>A0ABM9FUX4</accession>
<feature type="domain" description="DISARM protein DrmE C-terminal" evidence="1">
    <location>
        <begin position="13"/>
        <end position="156"/>
    </location>
</feature>
<evidence type="ECO:0000313" key="2">
    <source>
        <dbReference type="EMBL" id="CAH8242935.1"/>
    </source>
</evidence>
<sequence length="219" mass="25553">MIVQQALIRKNLEQREIPKKTIDDLSEGELVLFRDSDNDIIREIADVALKKNGLFFHRKRASIWRDALLKKYEELDLDISKLYRHLHMHGCKRHKATIRNWLFNESIIGPGNNSDLAVIARATEDGHFTSNLQFIEESISQLRSAHLQAATYLQKSMLNEVKDRIDKNSLTTEKNIEFTLEGLGQVFILEVEEISREWLNIGISWTNRLLKQEETIWRG</sequence>
<dbReference type="Pfam" id="PF24957">
    <property type="entry name" value="DrmE_C"/>
    <property type="match status" value="1"/>
</dbReference>
<dbReference type="RefSeq" id="WP_213430990.1">
    <property type="nucleotide sequence ID" value="NZ_AP031286.1"/>
</dbReference>
<protein>
    <submittedName>
        <fullName evidence="2">DrmE family protein</fullName>
    </submittedName>
</protein>
<dbReference type="EMBL" id="CALYLO010000001">
    <property type="protein sequence ID" value="CAH8242935.1"/>
    <property type="molecule type" value="Genomic_DNA"/>
</dbReference>
<organism evidence="2 3">
    <name type="scientific">Paenibacillus melissococcoides</name>
    <dbReference type="NCBI Taxonomy" id="2912268"/>
    <lineage>
        <taxon>Bacteria</taxon>
        <taxon>Bacillati</taxon>
        <taxon>Bacillota</taxon>
        <taxon>Bacilli</taxon>
        <taxon>Bacillales</taxon>
        <taxon>Paenibacillaceae</taxon>
        <taxon>Paenibacillus</taxon>
    </lineage>
</organism>